<dbReference type="Proteomes" id="UP000198923">
    <property type="component" value="Unassembled WGS sequence"/>
</dbReference>
<reference evidence="4 5" key="1">
    <citation type="submission" date="2016-10" db="EMBL/GenBank/DDBJ databases">
        <authorList>
            <person name="de Groot N.N."/>
        </authorList>
    </citation>
    <scope>NUCLEOTIDE SEQUENCE [LARGE SCALE GENOMIC DNA]</scope>
    <source>
        <strain evidence="4 5">CPCC 201354</strain>
    </source>
</reference>
<dbReference type="InterPro" id="IPR028098">
    <property type="entry name" value="Glyco_trans_4-like_N"/>
</dbReference>
<keyword evidence="5" id="KW-1185">Reference proteome</keyword>
<proteinExistence type="predicted"/>
<evidence type="ECO:0000313" key="5">
    <source>
        <dbReference type="Proteomes" id="UP000198923"/>
    </source>
</evidence>
<evidence type="ECO:0000256" key="1">
    <source>
        <dbReference type="ARBA" id="ARBA00022676"/>
    </source>
</evidence>
<dbReference type="Pfam" id="PF13692">
    <property type="entry name" value="Glyco_trans_1_4"/>
    <property type="match status" value="1"/>
</dbReference>
<feature type="domain" description="Glycosyltransferase subfamily 4-like N-terminal" evidence="3">
    <location>
        <begin position="16"/>
        <end position="167"/>
    </location>
</feature>
<dbReference type="InterPro" id="IPR050194">
    <property type="entry name" value="Glycosyltransferase_grp1"/>
</dbReference>
<dbReference type="AlphaFoldDB" id="A0A1G7WGE0"/>
<dbReference type="SUPFAM" id="SSF53756">
    <property type="entry name" value="UDP-Glycosyltransferase/glycogen phosphorylase"/>
    <property type="match status" value="1"/>
</dbReference>
<dbReference type="RefSeq" id="WP_093169949.1">
    <property type="nucleotide sequence ID" value="NZ_FNCN01000007.1"/>
</dbReference>
<dbReference type="PANTHER" id="PTHR45947:SF3">
    <property type="entry name" value="SULFOQUINOVOSYL TRANSFERASE SQD2"/>
    <property type="match status" value="1"/>
</dbReference>
<dbReference type="PANTHER" id="PTHR45947">
    <property type="entry name" value="SULFOQUINOVOSYL TRANSFERASE SQD2"/>
    <property type="match status" value="1"/>
</dbReference>
<dbReference type="GO" id="GO:0016758">
    <property type="term" value="F:hexosyltransferase activity"/>
    <property type="evidence" value="ECO:0007669"/>
    <property type="project" value="TreeGrafter"/>
</dbReference>
<dbReference type="EMBL" id="FNCN01000007">
    <property type="protein sequence ID" value="SDG71105.1"/>
    <property type="molecule type" value="Genomic_DNA"/>
</dbReference>
<gene>
    <name evidence="4" type="ORF">SAMN05421505_10720</name>
</gene>
<dbReference type="STRING" id="504805.SAMN05421505_10720"/>
<evidence type="ECO:0000259" key="3">
    <source>
        <dbReference type="Pfam" id="PF13579"/>
    </source>
</evidence>
<dbReference type="CDD" id="cd03801">
    <property type="entry name" value="GT4_PimA-like"/>
    <property type="match status" value="1"/>
</dbReference>
<name>A0A1G7WGE0_9ACTN</name>
<sequence length="362" mass="37074">MGDRRRIAFVLGTSAGGVGRHVRMLAAGLVREGHAVLVAGPRATEDTFGFTGVGARFTPVPISGRPHPLNDLKAVARLRRATAGAGVVHAHGLRAGALAALGLAGTRTPLAVTLHNAATAGGAVGAVFAALERVVARRADTVLTVSPDLAERMRALGARDVRPAVVPAPALPEPRRTVAETRGDLGVGERPVLLTVARLAQQKGLSELLSVAAGPFDQEPVFLVAGGGPLAGELQARIDREGLPVRLLGDRDDVADLLRVATAVVVPSRWEGQPLSVQEALRAGCPLVATAVGGVPEMVGEAGVLVPYGDVAAMRGAVRDLLGDPALRARLARAALARGAALPGEAEALTSVHTVYVEIARG</sequence>
<dbReference type="Gene3D" id="3.40.50.2000">
    <property type="entry name" value="Glycogen Phosphorylase B"/>
    <property type="match status" value="2"/>
</dbReference>
<evidence type="ECO:0000256" key="2">
    <source>
        <dbReference type="ARBA" id="ARBA00022679"/>
    </source>
</evidence>
<keyword evidence="2 4" id="KW-0808">Transferase</keyword>
<protein>
    <submittedName>
        <fullName evidence="4">Glycosyltransferase involved in cell wall bisynthesis</fullName>
    </submittedName>
</protein>
<dbReference type="Pfam" id="PF13579">
    <property type="entry name" value="Glyco_trans_4_4"/>
    <property type="match status" value="1"/>
</dbReference>
<dbReference type="GO" id="GO:1901137">
    <property type="term" value="P:carbohydrate derivative biosynthetic process"/>
    <property type="evidence" value="ECO:0007669"/>
    <property type="project" value="UniProtKB-ARBA"/>
</dbReference>
<dbReference type="OrthoDB" id="3268555at2"/>
<evidence type="ECO:0000313" key="4">
    <source>
        <dbReference type="EMBL" id="SDG71105.1"/>
    </source>
</evidence>
<organism evidence="4 5">
    <name type="scientific">Sinosporangium album</name>
    <dbReference type="NCBI Taxonomy" id="504805"/>
    <lineage>
        <taxon>Bacteria</taxon>
        <taxon>Bacillati</taxon>
        <taxon>Actinomycetota</taxon>
        <taxon>Actinomycetes</taxon>
        <taxon>Streptosporangiales</taxon>
        <taxon>Streptosporangiaceae</taxon>
        <taxon>Sinosporangium</taxon>
    </lineage>
</organism>
<accession>A0A1G7WGE0</accession>
<keyword evidence="1" id="KW-0328">Glycosyltransferase</keyword>